<keyword evidence="3" id="KW-1185">Reference proteome</keyword>
<dbReference type="EMBL" id="FNBH01000002">
    <property type="protein sequence ID" value="SDF91694.1"/>
    <property type="molecule type" value="Genomic_DNA"/>
</dbReference>
<gene>
    <name evidence="2" type="ORF">SAMN05421825_2467</name>
</gene>
<dbReference type="AlphaFoldDB" id="A0A1G7PZL0"/>
<dbReference type="RefSeq" id="WP_089873703.1">
    <property type="nucleotide sequence ID" value="NZ_FNBH01000002.1"/>
</dbReference>
<name>A0A1G7PZL0_9FLAO</name>
<feature type="transmembrane region" description="Helical" evidence="1">
    <location>
        <begin position="32"/>
        <end position="51"/>
    </location>
</feature>
<protein>
    <submittedName>
        <fullName evidence="2">Uncharacterized protein</fullName>
    </submittedName>
</protein>
<reference evidence="3" key="1">
    <citation type="submission" date="2016-10" db="EMBL/GenBank/DDBJ databases">
        <authorList>
            <person name="Varghese N."/>
            <person name="Submissions S."/>
        </authorList>
    </citation>
    <scope>NUCLEOTIDE SEQUENCE [LARGE SCALE GENOMIC DNA]</scope>
    <source>
        <strain evidence="3">DSM 19684</strain>
    </source>
</reference>
<evidence type="ECO:0000313" key="2">
    <source>
        <dbReference type="EMBL" id="SDF91694.1"/>
    </source>
</evidence>
<evidence type="ECO:0000313" key="3">
    <source>
        <dbReference type="Proteomes" id="UP000199203"/>
    </source>
</evidence>
<keyword evidence="1" id="KW-1133">Transmembrane helix</keyword>
<feature type="transmembrane region" description="Helical" evidence="1">
    <location>
        <begin position="63"/>
        <end position="82"/>
    </location>
</feature>
<dbReference type="Proteomes" id="UP000199203">
    <property type="component" value="Unassembled WGS sequence"/>
</dbReference>
<sequence>MIKFIRLLFYHIYIYYDKTEGSGKIVTKLSTALVFTVVFILLIDSVFNLGYQIIDKDFTGVSGKAYIFMCITIGIIVGLYIYKEDFQNLNTFKNYHTKYYLYFFLIVLFLLALEIYSIQINRERIFKQREMHKEQVENIENNMRGN</sequence>
<dbReference type="OrthoDB" id="1254163at2"/>
<accession>A0A1G7PZL0</accession>
<organism evidence="2 3">
    <name type="scientific">Epilithonimonas hungarica</name>
    <dbReference type="NCBI Taxonomy" id="454006"/>
    <lineage>
        <taxon>Bacteria</taxon>
        <taxon>Pseudomonadati</taxon>
        <taxon>Bacteroidota</taxon>
        <taxon>Flavobacteriia</taxon>
        <taxon>Flavobacteriales</taxon>
        <taxon>Weeksellaceae</taxon>
        <taxon>Chryseobacterium group</taxon>
        <taxon>Epilithonimonas</taxon>
    </lineage>
</organism>
<keyword evidence="1" id="KW-0812">Transmembrane</keyword>
<proteinExistence type="predicted"/>
<keyword evidence="1" id="KW-0472">Membrane</keyword>
<feature type="transmembrane region" description="Helical" evidence="1">
    <location>
        <begin position="102"/>
        <end position="121"/>
    </location>
</feature>
<evidence type="ECO:0000256" key="1">
    <source>
        <dbReference type="SAM" id="Phobius"/>
    </source>
</evidence>